<reference evidence="8" key="1">
    <citation type="submission" date="2017-02" db="EMBL/GenBank/DDBJ databases">
        <authorList>
            <person name="Dridi B."/>
        </authorList>
    </citation>
    <scope>NUCLEOTIDE SEQUENCE [LARGE SCALE GENOMIC DNA]</scope>
    <source>
        <strain evidence="8">B Co 03.10</strain>
    </source>
</reference>
<dbReference type="InterPro" id="IPR025110">
    <property type="entry name" value="AMP-bd_C"/>
</dbReference>
<comment type="similarity">
    <text evidence="1">Belongs to the ATP-dependent AMP-binding enzyme family.</text>
</comment>
<dbReference type="RefSeq" id="WP_087003828.1">
    <property type="nucleotide sequence ID" value="NZ_FWFF01000001.1"/>
</dbReference>
<dbReference type="Pfam" id="PF13193">
    <property type="entry name" value="AMP-binding_C"/>
    <property type="match status" value="1"/>
</dbReference>
<dbReference type="GO" id="GO:0015645">
    <property type="term" value="F:fatty acid ligase activity"/>
    <property type="evidence" value="ECO:0007669"/>
    <property type="project" value="TreeGrafter"/>
</dbReference>
<accession>A0A1X6WX27</accession>
<dbReference type="Proteomes" id="UP000196581">
    <property type="component" value="Unassembled WGS sequence"/>
</dbReference>
<dbReference type="EMBL" id="FWFF01000001">
    <property type="protein sequence ID" value="SLM90371.1"/>
    <property type="molecule type" value="Genomic_DNA"/>
</dbReference>
<dbReference type="InterPro" id="IPR000873">
    <property type="entry name" value="AMP-dep_synth/lig_dom"/>
</dbReference>
<dbReference type="Gene3D" id="3.40.50.12780">
    <property type="entry name" value="N-terminal domain of ligase-like"/>
    <property type="match status" value="1"/>
</dbReference>
<dbReference type="InterPro" id="IPR045851">
    <property type="entry name" value="AMP-bd_C_sf"/>
</dbReference>
<evidence type="ECO:0000313" key="8">
    <source>
        <dbReference type="Proteomes" id="UP000196581"/>
    </source>
</evidence>
<evidence type="ECO:0000256" key="2">
    <source>
        <dbReference type="ARBA" id="ARBA00022598"/>
    </source>
</evidence>
<evidence type="ECO:0000259" key="5">
    <source>
        <dbReference type="Pfam" id="PF00501"/>
    </source>
</evidence>
<proteinExistence type="inferred from homology"/>
<feature type="domain" description="AMP-binding enzyme C-terminal" evidence="6">
    <location>
        <begin position="428"/>
        <end position="507"/>
    </location>
</feature>
<evidence type="ECO:0000259" key="6">
    <source>
        <dbReference type="Pfam" id="PF13193"/>
    </source>
</evidence>
<dbReference type="GO" id="GO:0005524">
    <property type="term" value="F:ATP binding"/>
    <property type="evidence" value="ECO:0007669"/>
    <property type="project" value="UniProtKB-KW"/>
</dbReference>
<dbReference type="Pfam" id="PF00501">
    <property type="entry name" value="AMP-binding"/>
    <property type="match status" value="1"/>
</dbReference>
<dbReference type="AlphaFoldDB" id="A0A1X6WX27"/>
<dbReference type="GO" id="GO:0006633">
    <property type="term" value="P:fatty acid biosynthetic process"/>
    <property type="evidence" value="ECO:0007669"/>
    <property type="project" value="TreeGrafter"/>
</dbReference>
<dbReference type="PANTHER" id="PTHR43605:SF10">
    <property type="entry name" value="ACYL-COA SYNTHETASE MEDIUM CHAIN FAMILY MEMBER 3"/>
    <property type="match status" value="1"/>
</dbReference>
<protein>
    <submittedName>
        <fullName evidence="7">Acyl-CoA synthetases (AMP-forming)/AMP-acid ligases</fullName>
    </submittedName>
</protein>
<dbReference type="InterPro" id="IPR042099">
    <property type="entry name" value="ANL_N_sf"/>
</dbReference>
<gene>
    <name evidence="7" type="ORF">FM105_01980</name>
</gene>
<keyword evidence="8" id="KW-1185">Reference proteome</keyword>
<evidence type="ECO:0000313" key="7">
    <source>
        <dbReference type="EMBL" id="SLM90371.1"/>
    </source>
</evidence>
<sequence>MSTQNPSVEQNVAEWLATYDTPDADVADLVCDRHDPTAVAFTYIDEDLGSEDVTYGQLAERSRRLATVLADHGVREGDRVPVLMSKRRELVETLLAIWRLGAVQVPLFTAFATGAIEMRVEGSAATLVMTEPSQRFKLDPIAGIEVLEVGDDLDARIDAAAPLAENVAVGGRGTMLQLFTSGTTGKPKGVPVPARALAAFHCYVHYSLDVTEDDVFWNAADPGWAYGLYYGILGPMVAGRRSLQLMAGFSVESTVAVLKEFGVTNFASAPTVYRTLSKSDLVTGIDLRRASSAGEPLTPDVVSWAQEALGTEVRDQYGQTELGMVINNNWHPEIAQPVRTGSMGQPMPGYSAGIVDGQIAIDVENSPLLWFTGYQDSPEKTAERFTDDGRWYLTADTGKVDGDGFYYFTARDDDVILAAGYRIGPFDVESVLITHPAVVDVAVVGRPDPEGIRGEVVEAFVVLADGVSETDDLRAEMQTYVREQYSKHAYPRTVHFVESLPKTPSGKVQRYLLREG</sequence>
<feature type="domain" description="AMP-dependent synthetase/ligase" evidence="5">
    <location>
        <begin position="35"/>
        <end position="357"/>
    </location>
</feature>
<dbReference type="Gene3D" id="3.30.300.30">
    <property type="match status" value="1"/>
</dbReference>
<evidence type="ECO:0000256" key="4">
    <source>
        <dbReference type="ARBA" id="ARBA00022840"/>
    </source>
</evidence>
<keyword evidence="4" id="KW-0067">ATP-binding</keyword>
<dbReference type="GO" id="GO:0004321">
    <property type="term" value="F:fatty-acyl-CoA synthase activity"/>
    <property type="evidence" value="ECO:0007669"/>
    <property type="project" value="TreeGrafter"/>
</dbReference>
<keyword evidence="2 7" id="KW-0436">Ligase</keyword>
<evidence type="ECO:0000256" key="1">
    <source>
        <dbReference type="ARBA" id="ARBA00006432"/>
    </source>
</evidence>
<dbReference type="GO" id="GO:0006637">
    <property type="term" value="P:acyl-CoA metabolic process"/>
    <property type="evidence" value="ECO:0007669"/>
    <property type="project" value="TreeGrafter"/>
</dbReference>
<organism evidence="7 8">
    <name type="scientific">Brevibacterium yomogidense</name>
    <dbReference type="NCBI Taxonomy" id="946573"/>
    <lineage>
        <taxon>Bacteria</taxon>
        <taxon>Bacillati</taxon>
        <taxon>Actinomycetota</taxon>
        <taxon>Actinomycetes</taxon>
        <taxon>Micrococcales</taxon>
        <taxon>Brevibacteriaceae</taxon>
        <taxon>Brevibacterium</taxon>
    </lineage>
</organism>
<evidence type="ECO:0000256" key="3">
    <source>
        <dbReference type="ARBA" id="ARBA00022741"/>
    </source>
</evidence>
<dbReference type="SUPFAM" id="SSF56801">
    <property type="entry name" value="Acetyl-CoA synthetase-like"/>
    <property type="match status" value="1"/>
</dbReference>
<name>A0A1X6WX27_9MICO</name>
<dbReference type="GO" id="GO:0016405">
    <property type="term" value="F:CoA-ligase activity"/>
    <property type="evidence" value="ECO:0007669"/>
    <property type="project" value="UniProtKB-ARBA"/>
</dbReference>
<keyword evidence="3" id="KW-0547">Nucleotide-binding</keyword>
<dbReference type="InterPro" id="IPR051087">
    <property type="entry name" value="Mitochondrial_ACSM"/>
</dbReference>
<dbReference type="PANTHER" id="PTHR43605">
    <property type="entry name" value="ACYL-COENZYME A SYNTHETASE"/>
    <property type="match status" value="1"/>
</dbReference>